<name>A0ABR2ERZ3_9ROSI</name>
<evidence type="ECO:0000313" key="3">
    <source>
        <dbReference type="EMBL" id="KAK8564779.1"/>
    </source>
</evidence>
<comment type="caution">
    <text evidence="3">The sequence shown here is derived from an EMBL/GenBank/DDBJ whole genome shotgun (WGS) entry which is preliminary data.</text>
</comment>
<evidence type="ECO:0000313" key="4">
    <source>
        <dbReference type="Proteomes" id="UP001472677"/>
    </source>
</evidence>
<dbReference type="PANTHER" id="PTHR33494">
    <property type="entry name" value="OS02G0793800 PROTEIN"/>
    <property type="match status" value="1"/>
</dbReference>
<proteinExistence type="predicted"/>
<evidence type="ECO:0000256" key="1">
    <source>
        <dbReference type="SAM" id="MobiDB-lite"/>
    </source>
</evidence>
<sequence>MEHSTQNFDYDSIQSTTPQVNSSEALQIAPVLGLKLSQTPEFLKRLQQLAEKQSLKLSNLRRQPNSKTGHSSAKPKSKDVFMHQIMNKMKAESFPISLIKIGSWERVSRNGADLVAKCYFAKRKLVWEILENGLKNKIEFQWSDITFMKVSMQENQSAILEIELNSPPSFYHEMDPQPRKHAQWTDADDFTGGQARTFRRHCLEFSPGVLQKPLGKLLKSDTRLSRLMQQDFPTLKSPYFDLSFNSRGKGNLNFEQQQLLSFSNVPTYDHITPNPSYSALPDKGFSEQIKNEMPLWDPRITNNVRDSFIHVDIDDQVFNEMSLWGQGMNNVGDTLAANQVGEMYFATSSSSGFQVFNSTTSFQEEEEEAVDELAGLVPSLPTRFEILNDRLQTMSVDNSPIGLYSGSIMENDSNNMTANYELNVVDNVVVMSNNLSSSSGGRLIYSRPQSPVVDENRRQRQMVVRAPQIVLSRSVPGTSTNMVNDNSFFYLSANSNPTLQYFSGSTSK</sequence>
<dbReference type="InterPro" id="IPR057939">
    <property type="entry name" value="TRF2_HOY1_PH"/>
</dbReference>
<dbReference type="EMBL" id="JBBPBM010000010">
    <property type="protein sequence ID" value="KAK8564779.1"/>
    <property type="molecule type" value="Genomic_DNA"/>
</dbReference>
<dbReference type="Pfam" id="PF24818">
    <property type="entry name" value="PH_TRF2_HOY1"/>
    <property type="match status" value="1"/>
</dbReference>
<feature type="domain" description="TRF2/HOY1 PH-like" evidence="2">
    <location>
        <begin position="94"/>
        <end position="211"/>
    </location>
</feature>
<keyword evidence="4" id="KW-1185">Reference proteome</keyword>
<gene>
    <name evidence="3" type="ORF">V6N12_058361</name>
</gene>
<organism evidence="3 4">
    <name type="scientific">Hibiscus sabdariffa</name>
    <name type="common">roselle</name>
    <dbReference type="NCBI Taxonomy" id="183260"/>
    <lineage>
        <taxon>Eukaryota</taxon>
        <taxon>Viridiplantae</taxon>
        <taxon>Streptophyta</taxon>
        <taxon>Embryophyta</taxon>
        <taxon>Tracheophyta</taxon>
        <taxon>Spermatophyta</taxon>
        <taxon>Magnoliopsida</taxon>
        <taxon>eudicotyledons</taxon>
        <taxon>Gunneridae</taxon>
        <taxon>Pentapetalae</taxon>
        <taxon>rosids</taxon>
        <taxon>malvids</taxon>
        <taxon>Malvales</taxon>
        <taxon>Malvaceae</taxon>
        <taxon>Malvoideae</taxon>
        <taxon>Hibiscus</taxon>
    </lineage>
</organism>
<feature type="compositionally biased region" description="Polar residues" evidence="1">
    <location>
        <begin position="57"/>
        <end position="71"/>
    </location>
</feature>
<dbReference type="PANTHER" id="PTHR33494:SF5">
    <property type="entry name" value="F10A16.6 PROTEIN"/>
    <property type="match status" value="1"/>
</dbReference>
<accession>A0ABR2ERZ3</accession>
<evidence type="ECO:0000259" key="2">
    <source>
        <dbReference type="Pfam" id="PF24818"/>
    </source>
</evidence>
<dbReference type="Proteomes" id="UP001472677">
    <property type="component" value="Unassembled WGS sequence"/>
</dbReference>
<feature type="region of interest" description="Disordered" evidence="1">
    <location>
        <begin position="57"/>
        <end position="78"/>
    </location>
</feature>
<reference evidence="3 4" key="1">
    <citation type="journal article" date="2024" name="G3 (Bethesda)">
        <title>Genome assembly of Hibiscus sabdariffa L. provides insights into metabolisms of medicinal natural products.</title>
        <authorList>
            <person name="Kim T."/>
        </authorList>
    </citation>
    <scope>NUCLEOTIDE SEQUENCE [LARGE SCALE GENOMIC DNA]</scope>
    <source>
        <strain evidence="3">TK-2024</strain>
        <tissue evidence="3">Old leaves</tissue>
    </source>
</reference>
<protein>
    <recommendedName>
        <fullName evidence="2">TRF2/HOY1 PH-like domain-containing protein</fullName>
    </recommendedName>
</protein>